<protein>
    <submittedName>
        <fullName evidence="2">Adenylate cyclase</fullName>
    </submittedName>
</protein>
<feature type="transmembrane region" description="Helical" evidence="1">
    <location>
        <begin position="116"/>
        <end position="136"/>
    </location>
</feature>
<evidence type="ECO:0000313" key="3">
    <source>
        <dbReference type="Proteomes" id="UP000076234"/>
    </source>
</evidence>
<evidence type="ECO:0000313" key="2">
    <source>
        <dbReference type="EMBL" id="AMU95354.1"/>
    </source>
</evidence>
<proteinExistence type="predicted"/>
<name>A0A142VZZ3_9SPHN</name>
<feature type="transmembrane region" description="Helical" evidence="1">
    <location>
        <begin position="171"/>
        <end position="191"/>
    </location>
</feature>
<feature type="transmembrane region" description="Helical" evidence="1">
    <location>
        <begin position="49"/>
        <end position="68"/>
    </location>
</feature>
<keyword evidence="1" id="KW-0812">Transmembrane</keyword>
<evidence type="ECO:0000256" key="1">
    <source>
        <dbReference type="SAM" id="Phobius"/>
    </source>
</evidence>
<keyword evidence="1" id="KW-1133">Transmembrane helix</keyword>
<gene>
    <name evidence="2" type="ORF">AOA14_12130</name>
</gene>
<keyword evidence="1" id="KW-0472">Membrane</keyword>
<feature type="transmembrane region" description="Helical" evidence="1">
    <location>
        <begin position="80"/>
        <end position="104"/>
    </location>
</feature>
<accession>A0A142VZZ3</accession>
<feature type="transmembrane region" description="Helical" evidence="1">
    <location>
        <begin position="148"/>
        <end position="165"/>
    </location>
</feature>
<dbReference type="KEGG" id="ster:AOA14_12130"/>
<dbReference type="AlphaFoldDB" id="A0A142VZZ3"/>
<dbReference type="RefSeq" id="WP_062902001.1">
    <property type="nucleotide sequence ID" value="NZ_CP013342.1"/>
</dbReference>
<dbReference type="EMBL" id="CP013342">
    <property type="protein sequence ID" value="AMU95354.1"/>
    <property type="molecule type" value="Genomic_DNA"/>
</dbReference>
<reference evidence="2 3" key="2">
    <citation type="journal article" date="2016" name="Genome Announc.">
        <title>Complete Genome Sequence of Sphingopyxis terrae Strain 203-1 (NBRC 111660), a Polyethylene Glycol Degrader.</title>
        <authorList>
            <person name="Ohtsubo Y."/>
            <person name="Nonoyama S."/>
            <person name="Nagata Y."/>
            <person name="Numata M."/>
            <person name="Tsuchikane K."/>
            <person name="Hosoyama A."/>
            <person name="Yamazoe A."/>
            <person name="Tsuda M."/>
            <person name="Fujita N."/>
            <person name="Kawai F."/>
        </authorList>
    </citation>
    <scope>NUCLEOTIDE SEQUENCE [LARGE SCALE GENOMIC DNA]</scope>
    <source>
        <strain evidence="2 3">203-1</strain>
    </source>
</reference>
<organism evidence="2 3">
    <name type="scientific">Sphingopyxis terrae subsp. terrae NBRC 15098</name>
    <dbReference type="NCBI Taxonomy" id="1219058"/>
    <lineage>
        <taxon>Bacteria</taxon>
        <taxon>Pseudomonadati</taxon>
        <taxon>Pseudomonadota</taxon>
        <taxon>Alphaproteobacteria</taxon>
        <taxon>Sphingomonadales</taxon>
        <taxon>Sphingomonadaceae</taxon>
        <taxon>Sphingopyxis</taxon>
    </lineage>
</organism>
<feature type="transmembrane region" description="Helical" evidence="1">
    <location>
        <begin position="203"/>
        <end position="224"/>
    </location>
</feature>
<dbReference type="STRING" id="1219058.AOA14_12130"/>
<dbReference type="Proteomes" id="UP000076234">
    <property type="component" value="Chromosome"/>
</dbReference>
<sequence>MATTANRALAGERFWQRMAIGLALFIFVAFAQFAFRGLADPVAAPIWVHLHALAMFGWLGLLVVQPRLAAAGNRTLHRQLGWTGAALATIIVGLGIFTGFAAVILHRQPPFFTAPYFLALTAIEAIAFGVLVYAAIRRRRATDWHRRLMLGATIIVLEPALGRVLPLPLMIGWSDIPIGLVELAIVGLIALHDRRTIGRVHPATIRVALAVVVTRIAVYSLALAPPVEELARRLGGG</sequence>
<reference evidence="3" key="1">
    <citation type="submission" date="2015-11" db="EMBL/GenBank/DDBJ databases">
        <title>Complete genome sequence of a polyethylene glycol-degrading strain Sphingopyxis terrae strain 203-1 (NBRC 15098).</title>
        <authorList>
            <person name="Yoshiyuki O."/>
            <person name="Shouta N."/>
            <person name="Nagata Y."/>
            <person name="Numata M."/>
            <person name="Tsuchikane K."/>
            <person name="Hosoyama A."/>
            <person name="Yamazoe A."/>
            <person name="Tsuda M."/>
            <person name="Fujita N."/>
            <person name="Kawai F."/>
        </authorList>
    </citation>
    <scope>NUCLEOTIDE SEQUENCE [LARGE SCALE GENOMIC DNA]</scope>
    <source>
        <strain evidence="3">203-1</strain>
    </source>
</reference>